<evidence type="ECO:0000313" key="11">
    <source>
        <dbReference type="Proteomes" id="UP000521017"/>
    </source>
</evidence>
<dbReference type="Proteomes" id="UP000521017">
    <property type="component" value="Unassembled WGS sequence"/>
</dbReference>
<evidence type="ECO:0000256" key="4">
    <source>
        <dbReference type="ARBA" id="ARBA00022960"/>
    </source>
</evidence>
<proteinExistence type="inferred from homology"/>
<dbReference type="EMBL" id="JACHCC010000011">
    <property type="protein sequence ID" value="MBB6501989.1"/>
    <property type="molecule type" value="Genomic_DNA"/>
</dbReference>
<dbReference type="GO" id="GO:0071555">
    <property type="term" value="P:cell wall organization"/>
    <property type="evidence" value="ECO:0007669"/>
    <property type="project" value="UniProtKB-UniRule"/>
</dbReference>
<dbReference type="RefSeq" id="WP_184628235.1">
    <property type="nucleotide sequence ID" value="NZ_JACHCC010000011.1"/>
</dbReference>
<keyword evidence="4 7" id="KW-0133">Cell shape</keyword>
<evidence type="ECO:0000259" key="9">
    <source>
        <dbReference type="PROSITE" id="PS52029"/>
    </source>
</evidence>
<feature type="chain" id="PRO_5031144639" evidence="8">
    <location>
        <begin position="20"/>
        <end position="232"/>
    </location>
</feature>
<evidence type="ECO:0000256" key="6">
    <source>
        <dbReference type="ARBA" id="ARBA00023316"/>
    </source>
</evidence>
<protein>
    <submittedName>
        <fullName evidence="10">Murein L,D-transpeptidase YafK</fullName>
    </submittedName>
</protein>
<keyword evidence="3" id="KW-0808">Transferase</keyword>
<dbReference type="PROSITE" id="PS52029">
    <property type="entry name" value="LD_TPASE"/>
    <property type="match status" value="1"/>
</dbReference>
<dbReference type="InterPro" id="IPR038063">
    <property type="entry name" value="Transpep_catalytic_dom"/>
</dbReference>
<sequence>MRTAIYTILLLIMSQSLSAQNNFKQQQNTFERVKNAYAEKWTELHNKLSQGGFKDDFQVYINAYKKEGKLEIWIKDKIHSTYSLFRTYDFSAHSGVLGPKTKEGDLQTPEGSYFIDRFNPESRFYLSLGINYPNAMDLERSGTNNPGSDIYIHGDQVTVGCIPLTNDKIKEVYILAVEAQNSGQTQIPVHIYPFKMTKENMKRELLNFPQHRTFWKSLQADYTYFDQYKNPG</sequence>
<dbReference type="GO" id="GO:0004180">
    <property type="term" value="F:carboxypeptidase activity"/>
    <property type="evidence" value="ECO:0007669"/>
    <property type="project" value="UniProtKB-ARBA"/>
</dbReference>
<dbReference type="GO" id="GO:0008360">
    <property type="term" value="P:regulation of cell shape"/>
    <property type="evidence" value="ECO:0007669"/>
    <property type="project" value="UniProtKB-UniRule"/>
</dbReference>
<dbReference type="GO" id="GO:0009252">
    <property type="term" value="P:peptidoglycan biosynthetic process"/>
    <property type="evidence" value="ECO:0007669"/>
    <property type="project" value="UniProtKB-UniPathway"/>
</dbReference>
<feature type="domain" description="L,D-TPase catalytic" evidence="9">
    <location>
        <begin position="59"/>
        <end position="192"/>
    </location>
</feature>
<evidence type="ECO:0000256" key="8">
    <source>
        <dbReference type="SAM" id="SignalP"/>
    </source>
</evidence>
<evidence type="ECO:0000256" key="1">
    <source>
        <dbReference type="ARBA" id="ARBA00004752"/>
    </source>
</evidence>
<feature type="active site" description="Nucleophile" evidence="7">
    <location>
        <position position="161"/>
    </location>
</feature>
<keyword evidence="5 7" id="KW-0573">Peptidoglycan synthesis</keyword>
<accession>A0A7X0J6G9</accession>
<dbReference type="CDD" id="cd16913">
    <property type="entry name" value="YkuD_like"/>
    <property type="match status" value="1"/>
</dbReference>
<keyword evidence="6 7" id="KW-0961">Cell wall biogenesis/degradation</keyword>
<name>A0A7X0J6G9_9SPHI</name>
<keyword evidence="8" id="KW-0732">Signal</keyword>
<comment type="pathway">
    <text evidence="1 7">Cell wall biogenesis; peptidoglycan biosynthesis.</text>
</comment>
<evidence type="ECO:0000256" key="5">
    <source>
        <dbReference type="ARBA" id="ARBA00022984"/>
    </source>
</evidence>
<reference evidence="10 11" key="1">
    <citation type="submission" date="2020-08" db="EMBL/GenBank/DDBJ databases">
        <title>Genomic Encyclopedia of Type Strains, Phase IV (KMG-V): Genome sequencing to study the core and pangenomes of soil and plant-associated prokaryotes.</title>
        <authorList>
            <person name="Whitman W."/>
        </authorList>
    </citation>
    <scope>NUCLEOTIDE SEQUENCE [LARGE SCALE GENOMIC DNA]</scope>
    <source>
        <strain evidence="10 11">M2T3</strain>
    </source>
</reference>
<dbReference type="UniPathway" id="UPA00219"/>
<dbReference type="Pfam" id="PF03734">
    <property type="entry name" value="YkuD"/>
    <property type="match status" value="1"/>
</dbReference>
<dbReference type="AlphaFoldDB" id="A0A7X0J6G9"/>
<feature type="signal peptide" evidence="8">
    <location>
        <begin position="1"/>
        <end position="19"/>
    </location>
</feature>
<gene>
    <name evidence="10" type="ORF">HDF25_004166</name>
</gene>
<dbReference type="PANTHER" id="PTHR36699">
    <property type="entry name" value="LD-TRANSPEPTIDASE"/>
    <property type="match status" value="1"/>
</dbReference>
<comment type="caution">
    <text evidence="10">The sequence shown here is derived from an EMBL/GenBank/DDBJ whole genome shotgun (WGS) entry which is preliminary data.</text>
</comment>
<organism evidence="10 11">
    <name type="scientific">Pedobacter cryoconitis</name>
    <dbReference type="NCBI Taxonomy" id="188932"/>
    <lineage>
        <taxon>Bacteria</taxon>
        <taxon>Pseudomonadati</taxon>
        <taxon>Bacteroidota</taxon>
        <taxon>Sphingobacteriia</taxon>
        <taxon>Sphingobacteriales</taxon>
        <taxon>Sphingobacteriaceae</taxon>
        <taxon>Pedobacter</taxon>
    </lineage>
</organism>
<dbReference type="PANTHER" id="PTHR36699:SF1">
    <property type="entry name" value="L,D-TRANSPEPTIDASE YAFK-RELATED"/>
    <property type="match status" value="1"/>
</dbReference>
<dbReference type="InterPro" id="IPR005490">
    <property type="entry name" value="LD_TPept_cat_dom"/>
</dbReference>
<dbReference type="GO" id="GO:0016740">
    <property type="term" value="F:transferase activity"/>
    <property type="evidence" value="ECO:0007669"/>
    <property type="project" value="UniProtKB-KW"/>
</dbReference>
<comment type="similarity">
    <text evidence="2">Belongs to the YkuD family.</text>
</comment>
<evidence type="ECO:0000256" key="7">
    <source>
        <dbReference type="PROSITE-ProRule" id="PRU01373"/>
    </source>
</evidence>
<evidence type="ECO:0000256" key="3">
    <source>
        <dbReference type="ARBA" id="ARBA00022679"/>
    </source>
</evidence>
<evidence type="ECO:0000313" key="10">
    <source>
        <dbReference type="EMBL" id="MBB6501989.1"/>
    </source>
</evidence>
<dbReference type="SUPFAM" id="SSF141523">
    <property type="entry name" value="L,D-transpeptidase catalytic domain-like"/>
    <property type="match status" value="1"/>
</dbReference>
<feature type="active site" description="Proton donor/acceptor" evidence="7">
    <location>
        <position position="153"/>
    </location>
</feature>
<evidence type="ECO:0000256" key="2">
    <source>
        <dbReference type="ARBA" id="ARBA00005992"/>
    </source>
</evidence>